<comment type="caution">
    <text evidence="1">The sequence shown here is derived from an EMBL/GenBank/DDBJ whole genome shotgun (WGS) entry which is preliminary data.</text>
</comment>
<dbReference type="AlphaFoldDB" id="A0A7C9M9X8"/>
<evidence type="ECO:0000313" key="1">
    <source>
        <dbReference type="EMBL" id="MVN87979.1"/>
    </source>
</evidence>
<dbReference type="PANTHER" id="PTHR12526">
    <property type="entry name" value="GLYCOSYLTRANSFERASE"/>
    <property type="match status" value="1"/>
</dbReference>
<name>A0A7C9M9X8_9DEIO</name>
<accession>A0A7C9M9X8</accession>
<dbReference type="SUPFAM" id="SSF53756">
    <property type="entry name" value="UDP-Glycosyltransferase/glycogen phosphorylase"/>
    <property type="match status" value="1"/>
</dbReference>
<sequence>MTQRPIKILFVGSVVPDTAMYRTSAFSRAGNLAQQGLLDGMADEGAELTVLGFQPVPAFPRGKQLWIQGSWLGGRHQQRLISFVNLPYAKQLSLAGGILTGTYALSRRSRPQVLMSYNVNTFVAAPLIVLSKVLRIPYIPVVYDVDVPGATVANGLFQRGEYWWAGRVLPKLAGAVVGTELISRELMPDRPTLVVEGGLNWQQQQYAPEVVASDDTFNIVFAGALEAYNGVDVMIDALAWLPANVRLHVAGQGRLQTAVQTAAARDSRILYHGLLDMDGLRQLYARSDVLVNHRSDKRLDSRYVFPSKLIEYLALGLPVVSTHFRSLPKDYLPFLHLIPDESPDALAKSIEQVMISNQEARLRAQNAQTFVHKQKAWSFQGQRILGFLRGFL</sequence>
<keyword evidence="1" id="KW-0808">Transferase</keyword>
<dbReference type="Proteomes" id="UP000483286">
    <property type="component" value="Unassembled WGS sequence"/>
</dbReference>
<gene>
    <name evidence="1" type="ORF">GO986_14575</name>
</gene>
<reference evidence="1 2" key="1">
    <citation type="submission" date="2019-12" db="EMBL/GenBank/DDBJ databases">
        <title>Deinococcus sp. HMF7620 Genome sequencing and assembly.</title>
        <authorList>
            <person name="Kang H."/>
            <person name="Kim H."/>
            <person name="Joh K."/>
        </authorList>
    </citation>
    <scope>NUCLEOTIDE SEQUENCE [LARGE SCALE GENOMIC DNA]</scope>
    <source>
        <strain evidence="1 2">HMF7620</strain>
    </source>
</reference>
<protein>
    <submittedName>
        <fullName evidence="1">Glycosyltransferase</fullName>
    </submittedName>
</protein>
<proteinExistence type="predicted"/>
<dbReference type="RefSeq" id="WP_157460039.1">
    <property type="nucleotide sequence ID" value="NZ_WQLB01000021.1"/>
</dbReference>
<dbReference type="Pfam" id="PF13692">
    <property type="entry name" value="Glyco_trans_1_4"/>
    <property type="match status" value="1"/>
</dbReference>
<dbReference type="GO" id="GO:0016740">
    <property type="term" value="F:transferase activity"/>
    <property type="evidence" value="ECO:0007669"/>
    <property type="project" value="UniProtKB-KW"/>
</dbReference>
<evidence type="ECO:0000313" key="2">
    <source>
        <dbReference type="Proteomes" id="UP000483286"/>
    </source>
</evidence>
<dbReference type="Gene3D" id="3.40.50.2000">
    <property type="entry name" value="Glycogen Phosphorylase B"/>
    <property type="match status" value="1"/>
</dbReference>
<keyword evidence="2" id="KW-1185">Reference proteome</keyword>
<organism evidence="1 2">
    <name type="scientific">Deinococcus arboris</name>
    <dbReference type="NCBI Taxonomy" id="2682977"/>
    <lineage>
        <taxon>Bacteria</taxon>
        <taxon>Thermotogati</taxon>
        <taxon>Deinococcota</taxon>
        <taxon>Deinococci</taxon>
        <taxon>Deinococcales</taxon>
        <taxon>Deinococcaceae</taxon>
        <taxon>Deinococcus</taxon>
    </lineage>
</organism>
<dbReference type="EMBL" id="WQLB01000021">
    <property type="protein sequence ID" value="MVN87979.1"/>
    <property type="molecule type" value="Genomic_DNA"/>
</dbReference>